<dbReference type="OrthoDB" id="341217at2"/>
<keyword evidence="9" id="KW-1185">Reference proteome</keyword>
<dbReference type="GO" id="GO:0006015">
    <property type="term" value="P:5-phosphoribose 1-diphosphate biosynthetic process"/>
    <property type="evidence" value="ECO:0007669"/>
    <property type="project" value="UniProtKB-UniRule"/>
</dbReference>
<dbReference type="InterPro" id="IPR012699">
    <property type="entry name" value="PhnN"/>
</dbReference>
<accession>A0A4P6V5E7</accession>
<dbReference type="GO" id="GO:0019634">
    <property type="term" value="P:organic phosphonate metabolic process"/>
    <property type="evidence" value="ECO:0007669"/>
    <property type="project" value="UniProtKB-UniRule"/>
</dbReference>
<comment type="similarity">
    <text evidence="6">Belongs to the ribose 1,5-bisphosphokinase family.</text>
</comment>
<gene>
    <name evidence="6 8" type="primary">phnN</name>
    <name evidence="8" type="ORF">E0E05_15185</name>
</gene>
<evidence type="ECO:0000313" key="8">
    <source>
        <dbReference type="EMBL" id="QBK31826.1"/>
    </source>
</evidence>
<feature type="binding site" evidence="6">
    <location>
        <begin position="15"/>
        <end position="22"/>
    </location>
    <ligand>
        <name>ATP</name>
        <dbReference type="ChEBI" id="CHEBI:30616"/>
    </ligand>
</feature>
<dbReference type="KEGG" id="rpod:E0E05_15185"/>
<dbReference type="UniPathway" id="UPA00087">
    <property type="reaction ID" value="UER00175"/>
</dbReference>
<keyword evidence="5 6" id="KW-0067">ATP-binding</keyword>
<dbReference type="EMBL" id="CP036532">
    <property type="protein sequence ID" value="QBK31826.1"/>
    <property type="molecule type" value="Genomic_DNA"/>
</dbReference>
<evidence type="ECO:0000256" key="6">
    <source>
        <dbReference type="HAMAP-Rule" id="MF_00836"/>
    </source>
</evidence>
<dbReference type="NCBIfam" id="TIGR02322">
    <property type="entry name" value="phosphon_PhnN"/>
    <property type="match status" value="1"/>
</dbReference>
<comment type="catalytic activity">
    <reaction evidence="1 6">
        <text>alpha-D-ribose 1,5-bisphosphate + ATP = 5-phospho-alpha-D-ribose 1-diphosphate + ADP</text>
        <dbReference type="Rhea" id="RHEA:20109"/>
        <dbReference type="ChEBI" id="CHEBI:30616"/>
        <dbReference type="ChEBI" id="CHEBI:58017"/>
        <dbReference type="ChEBI" id="CHEBI:68688"/>
        <dbReference type="ChEBI" id="CHEBI:456216"/>
        <dbReference type="EC" id="2.7.4.23"/>
    </reaction>
</comment>
<name>A0A4P6V5E7_9HYPH</name>
<dbReference type="InterPro" id="IPR008145">
    <property type="entry name" value="GK/Ca_channel_bsu"/>
</dbReference>
<organism evidence="8 9">
    <name type="scientific">Roseitalea porphyridii</name>
    <dbReference type="NCBI Taxonomy" id="1852022"/>
    <lineage>
        <taxon>Bacteria</taxon>
        <taxon>Pseudomonadati</taxon>
        <taxon>Pseudomonadota</taxon>
        <taxon>Alphaproteobacteria</taxon>
        <taxon>Hyphomicrobiales</taxon>
        <taxon>Ahrensiaceae</taxon>
        <taxon>Roseitalea</taxon>
    </lineage>
</organism>
<dbReference type="Gene3D" id="3.40.50.300">
    <property type="entry name" value="P-loop containing nucleotide triphosphate hydrolases"/>
    <property type="match status" value="1"/>
</dbReference>
<protein>
    <recommendedName>
        <fullName evidence="6">Ribose 1,5-bisphosphate phosphokinase PhnN</fullName>
        <ecNumber evidence="6">2.7.4.23</ecNumber>
    </recommendedName>
    <alternativeName>
        <fullName evidence="6">Ribose 1,5-bisphosphokinase</fullName>
    </alternativeName>
</protein>
<proteinExistence type="inferred from homology"/>
<dbReference type="SMART" id="SM00072">
    <property type="entry name" value="GuKc"/>
    <property type="match status" value="1"/>
</dbReference>
<dbReference type="GO" id="GO:0033863">
    <property type="term" value="F:ribose 1,5-bisphosphate phosphokinase activity"/>
    <property type="evidence" value="ECO:0007669"/>
    <property type="project" value="UniProtKB-UniRule"/>
</dbReference>
<reference evidence="8 9" key="1">
    <citation type="journal article" date="2017" name="Int. J. Syst. Evol. Microbiol.">
        <title>Roseitalea porphyridii gen. nov., sp. nov., isolated from a red alga, and reclassification of Hoeflea suaedae Chung et al. 2013 as Pseudohoeflea suaedae gen. nov., comb. nov.</title>
        <authorList>
            <person name="Hyeon J.W."/>
            <person name="Jeong S.E."/>
            <person name="Baek K."/>
            <person name="Jeon C.O."/>
        </authorList>
    </citation>
    <scope>NUCLEOTIDE SEQUENCE [LARGE SCALE GENOMIC DNA]</scope>
    <source>
        <strain evidence="8 9">MA7-20</strain>
    </source>
</reference>
<dbReference type="SUPFAM" id="SSF52540">
    <property type="entry name" value="P-loop containing nucleoside triphosphate hydrolases"/>
    <property type="match status" value="1"/>
</dbReference>
<keyword evidence="3 6" id="KW-0808">Transferase</keyword>
<dbReference type="InterPro" id="IPR027417">
    <property type="entry name" value="P-loop_NTPase"/>
</dbReference>
<evidence type="ECO:0000256" key="4">
    <source>
        <dbReference type="ARBA" id="ARBA00022741"/>
    </source>
</evidence>
<dbReference type="HAMAP" id="MF_00836">
    <property type="entry name" value="PhnN"/>
    <property type="match status" value="1"/>
</dbReference>
<feature type="domain" description="Guanylate kinase/L-type calcium channel beta subunit" evidence="7">
    <location>
        <begin position="7"/>
        <end position="187"/>
    </location>
</feature>
<dbReference type="EC" id="2.7.4.23" evidence="6"/>
<comment type="pathway">
    <text evidence="2 6">Metabolic intermediate biosynthesis; 5-phospho-alpha-D-ribose 1-diphosphate biosynthesis; 5-phospho-alpha-D-ribose 1-diphosphate from D-ribose 5-phosphate (route II): step 3/3.</text>
</comment>
<evidence type="ECO:0000259" key="7">
    <source>
        <dbReference type="SMART" id="SM00072"/>
    </source>
</evidence>
<dbReference type="Proteomes" id="UP000293719">
    <property type="component" value="Chromosome"/>
</dbReference>
<evidence type="ECO:0000256" key="1">
    <source>
        <dbReference type="ARBA" id="ARBA00000373"/>
    </source>
</evidence>
<keyword evidence="4 6" id="KW-0547">Nucleotide-binding</keyword>
<evidence type="ECO:0000313" key="9">
    <source>
        <dbReference type="Proteomes" id="UP000293719"/>
    </source>
</evidence>
<comment type="function">
    <text evidence="6">Catalyzes the phosphorylation of ribose 1,5-bisphosphate to 5-phospho-D-ribosyl alpha-1-diphosphate (PRPP).</text>
</comment>
<dbReference type="AlphaFoldDB" id="A0A4P6V5E7"/>
<dbReference type="RefSeq" id="WP_131617476.1">
    <property type="nucleotide sequence ID" value="NZ_CP036532.1"/>
</dbReference>
<keyword evidence="8" id="KW-0418">Kinase</keyword>
<dbReference type="GO" id="GO:0005524">
    <property type="term" value="F:ATP binding"/>
    <property type="evidence" value="ECO:0007669"/>
    <property type="project" value="UniProtKB-KW"/>
</dbReference>
<evidence type="ECO:0000256" key="3">
    <source>
        <dbReference type="ARBA" id="ARBA00022679"/>
    </source>
</evidence>
<sequence length="198" mass="20735">MPAARAPGVLFAVVGPSGAGKDSVIGFARHLLADDPRVMFVRRVISRPAHDASEDHEPVSVAEFERRAATGALAVTWQAHGLHYGLPATSLRHVAAGGIAVANGSRQALDAIFETYADVQVVEVVAAPEIIAGRLAARGRESGDEIVARLKRSVAAYRGSERAVTIDNSGALDAAGDAFVRLIRERLACHPSALTKSG</sequence>
<evidence type="ECO:0000256" key="5">
    <source>
        <dbReference type="ARBA" id="ARBA00022840"/>
    </source>
</evidence>
<dbReference type="GeneID" id="90768650"/>
<evidence type="ECO:0000256" key="2">
    <source>
        <dbReference type="ARBA" id="ARBA00005069"/>
    </source>
</evidence>